<dbReference type="SMART" id="SM00962">
    <property type="entry name" value="SRP54"/>
    <property type="match status" value="1"/>
</dbReference>
<dbReference type="InterPro" id="IPR042101">
    <property type="entry name" value="SRP54_N_sf"/>
</dbReference>
<dbReference type="GO" id="GO:0006614">
    <property type="term" value="P:SRP-dependent cotranslational protein targeting to membrane"/>
    <property type="evidence" value="ECO:0007669"/>
    <property type="project" value="InterPro"/>
</dbReference>
<evidence type="ECO:0000313" key="12">
    <source>
        <dbReference type="EMBL" id="QPJ66478.1"/>
    </source>
</evidence>
<dbReference type="GO" id="GO:0005047">
    <property type="term" value="F:signal recognition particle binding"/>
    <property type="evidence" value="ECO:0007669"/>
    <property type="project" value="TreeGrafter"/>
</dbReference>
<dbReference type="GO" id="GO:0005525">
    <property type="term" value="F:GTP binding"/>
    <property type="evidence" value="ECO:0007669"/>
    <property type="project" value="UniProtKB-UniRule"/>
</dbReference>
<dbReference type="SMART" id="SM00382">
    <property type="entry name" value="AAA"/>
    <property type="match status" value="1"/>
</dbReference>
<dbReference type="AlphaFoldDB" id="A0A7T0C4Q9"/>
<feature type="domain" description="SRP54-type proteins GTP-binding" evidence="11">
    <location>
        <begin position="290"/>
        <end position="303"/>
    </location>
</feature>
<keyword evidence="3 10" id="KW-0547">Nucleotide-binding</keyword>
<dbReference type="InterPro" id="IPR004390">
    <property type="entry name" value="SR_rcpt_FtsY"/>
</dbReference>
<feature type="binding site" evidence="10">
    <location>
        <begin position="123"/>
        <end position="130"/>
    </location>
    <ligand>
        <name>GTP</name>
        <dbReference type="ChEBI" id="CHEBI:37565"/>
    </ligand>
</feature>
<dbReference type="EMBL" id="CP048620">
    <property type="protein sequence ID" value="QPJ66478.1"/>
    <property type="molecule type" value="Genomic_DNA"/>
</dbReference>
<evidence type="ECO:0000256" key="8">
    <source>
        <dbReference type="ARBA" id="ARBA00048027"/>
    </source>
</evidence>
<evidence type="ECO:0000256" key="3">
    <source>
        <dbReference type="ARBA" id="ARBA00022741"/>
    </source>
</evidence>
<feature type="binding site" evidence="10">
    <location>
        <begin position="205"/>
        <end position="209"/>
    </location>
    <ligand>
        <name>GTP</name>
        <dbReference type="ChEBI" id="CHEBI:37565"/>
    </ligand>
</feature>
<comment type="similarity">
    <text evidence="10">Belongs to the GTP-binding SRP family. FtsY subfamily.</text>
</comment>
<comment type="subunit">
    <text evidence="10">Part of the signal recognition particle protein translocation system, which is composed of SRP and FtsY.</text>
</comment>
<evidence type="ECO:0000256" key="7">
    <source>
        <dbReference type="ARBA" id="ARBA00023170"/>
    </source>
</evidence>
<evidence type="ECO:0000256" key="10">
    <source>
        <dbReference type="HAMAP-Rule" id="MF_00920"/>
    </source>
</evidence>
<dbReference type="SMART" id="SM00963">
    <property type="entry name" value="SRP54_N"/>
    <property type="match status" value="1"/>
</dbReference>
<proteinExistence type="inferred from homology"/>
<dbReference type="InterPro" id="IPR036225">
    <property type="entry name" value="SRP/SRP_N"/>
</dbReference>
<keyword evidence="4 10" id="KW-0378">Hydrolase</keyword>
<dbReference type="PANTHER" id="PTHR43134">
    <property type="entry name" value="SIGNAL RECOGNITION PARTICLE RECEPTOR SUBUNIT ALPHA"/>
    <property type="match status" value="1"/>
</dbReference>
<keyword evidence="5 10" id="KW-0342">GTP-binding</keyword>
<sequence length="320" mass="34357">MNDESQANEVKEEKTGFFSRLKKGLMKTRQSMAGGLGSILGRKGDVGPELMTELEEALLSADVGMAATEFILAELRKEIKANNVRERPEAVDLLKKILVGILEANQGTIEFKDDGPLIVLMVGVNGSGKTTTIGKLGSYWKNQGKKVLMAAGDTFRAAAIEQLQEWARRSDIPCVHQKSGADPSAVAYDGVQAAVGRNVDVALIDTAGRLQTNTNLMAELQKVTRVIKKVAPSAPDQIFLVLDSSIGQNSISQARLFHEALGVTGLVMTKLDGAGKGGVLFYLARELKLPVYFIGVGEQAADLQPFNPTEFVNALLAEDA</sequence>
<evidence type="ECO:0000256" key="2">
    <source>
        <dbReference type="ARBA" id="ARBA00022490"/>
    </source>
</evidence>
<dbReference type="FunFam" id="3.40.50.300:FF:000053">
    <property type="entry name" value="Signal recognition particle receptor FtsY"/>
    <property type="match status" value="1"/>
</dbReference>
<comment type="function">
    <text evidence="9">Involved in targeting and insertion of nascent membrane proteins into the cytoplasmic membrane. Acts as a receptor for the complex formed by the signal recognition particle (SRP) and the ribosome-nascent chain (RNC). Interaction with SRP-RNC leads to the transfer of the RNC complex to the Sec translocase for insertion into the membrane, the hydrolysis of GTP by both Ffh and FtsY, and the dissociation of the SRP-FtsY complex into the individual components.</text>
</comment>
<reference evidence="13" key="1">
    <citation type="submission" date="2020-02" db="EMBL/GenBank/DDBJ databases">
        <title>Genomic and physiological characterization of two novel Nitrospinaceae genera.</title>
        <authorList>
            <person name="Mueller A.J."/>
            <person name="Jung M.-Y."/>
            <person name="Strachan C.R."/>
            <person name="Herbold C.W."/>
            <person name="Kirkegaard R.H."/>
            <person name="Daims H."/>
        </authorList>
    </citation>
    <scope>NUCLEOTIDE SEQUENCE [LARGE SCALE GENOMIC DNA]</scope>
</reference>
<dbReference type="GO" id="GO:0005886">
    <property type="term" value="C:plasma membrane"/>
    <property type="evidence" value="ECO:0007669"/>
    <property type="project" value="UniProtKB-SubCell"/>
</dbReference>
<feature type="binding site" evidence="10">
    <location>
        <begin position="269"/>
        <end position="272"/>
    </location>
    <ligand>
        <name>GTP</name>
        <dbReference type="ChEBI" id="CHEBI:37565"/>
    </ligand>
</feature>
<dbReference type="Pfam" id="PF02881">
    <property type="entry name" value="SRP54_N"/>
    <property type="match status" value="1"/>
</dbReference>
<dbReference type="EC" id="3.6.5.4" evidence="10"/>
<keyword evidence="1 10" id="KW-1003">Cell membrane</keyword>
<dbReference type="NCBIfam" id="TIGR00064">
    <property type="entry name" value="ftsY"/>
    <property type="match status" value="1"/>
</dbReference>
<name>A0A7T0C4Q9_9BACT</name>
<dbReference type="KEGG" id="nva:G3M78_14160"/>
<dbReference type="Pfam" id="PF00448">
    <property type="entry name" value="SRP54"/>
    <property type="match status" value="1"/>
</dbReference>
<dbReference type="Proteomes" id="UP000594464">
    <property type="component" value="Chromosome"/>
</dbReference>
<dbReference type="GO" id="GO:0003924">
    <property type="term" value="F:GTPase activity"/>
    <property type="evidence" value="ECO:0007669"/>
    <property type="project" value="UniProtKB-UniRule"/>
</dbReference>
<dbReference type="FunFam" id="1.20.120.140:FF:000002">
    <property type="entry name" value="Signal recognition particle receptor FtsY"/>
    <property type="match status" value="1"/>
</dbReference>
<dbReference type="SUPFAM" id="SSF47364">
    <property type="entry name" value="Domain of the SRP/SRP receptor G-proteins"/>
    <property type="match status" value="1"/>
</dbReference>
<evidence type="ECO:0000256" key="9">
    <source>
        <dbReference type="ARBA" id="ARBA00053570"/>
    </source>
</evidence>
<dbReference type="PANTHER" id="PTHR43134:SF1">
    <property type="entry name" value="SIGNAL RECOGNITION PARTICLE RECEPTOR SUBUNIT ALPHA"/>
    <property type="match status" value="1"/>
</dbReference>
<evidence type="ECO:0000256" key="1">
    <source>
        <dbReference type="ARBA" id="ARBA00022475"/>
    </source>
</evidence>
<dbReference type="HAMAP" id="MF_00920">
    <property type="entry name" value="FtsY"/>
    <property type="match status" value="1"/>
</dbReference>
<dbReference type="InterPro" id="IPR013822">
    <property type="entry name" value="Signal_recog_particl_SRP54_hlx"/>
</dbReference>
<dbReference type="Gene3D" id="1.20.120.140">
    <property type="entry name" value="Signal recognition particle SRP54, nucleotide-binding domain"/>
    <property type="match status" value="1"/>
</dbReference>
<evidence type="ECO:0000259" key="11">
    <source>
        <dbReference type="PROSITE" id="PS00300"/>
    </source>
</evidence>
<evidence type="ECO:0000313" key="13">
    <source>
        <dbReference type="Proteomes" id="UP000594464"/>
    </source>
</evidence>
<keyword evidence="2 10" id="KW-0963">Cytoplasm</keyword>
<comment type="subcellular location">
    <subcellularLocation>
        <location evidence="10">Cell membrane</location>
        <topology evidence="10">Peripheral membrane protein</topology>
        <orientation evidence="10">Cytoplasmic side</orientation>
    </subcellularLocation>
    <subcellularLocation>
        <location evidence="10">Cytoplasm</location>
    </subcellularLocation>
</comment>
<dbReference type="GO" id="GO:0005737">
    <property type="term" value="C:cytoplasm"/>
    <property type="evidence" value="ECO:0007669"/>
    <property type="project" value="UniProtKB-SubCell"/>
</dbReference>
<dbReference type="InterPro" id="IPR027417">
    <property type="entry name" value="P-loop_NTPase"/>
</dbReference>
<dbReference type="Gene3D" id="3.40.50.300">
    <property type="entry name" value="P-loop containing nucleotide triphosphate hydrolases"/>
    <property type="match status" value="1"/>
</dbReference>
<dbReference type="InterPro" id="IPR003593">
    <property type="entry name" value="AAA+_ATPase"/>
</dbReference>
<protein>
    <recommendedName>
        <fullName evidence="10">Signal recognition particle receptor FtsY</fullName>
        <shortName evidence="10">SRP receptor</shortName>
        <ecNumber evidence="10">3.6.5.4</ecNumber>
    </recommendedName>
</protein>
<keyword evidence="7 10" id="KW-0675">Receptor</keyword>
<comment type="catalytic activity">
    <reaction evidence="8 10">
        <text>GTP + H2O = GDP + phosphate + H(+)</text>
        <dbReference type="Rhea" id="RHEA:19669"/>
        <dbReference type="ChEBI" id="CHEBI:15377"/>
        <dbReference type="ChEBI" id="CHEBI:15378"/>
        <dbReference type="ChEBI" id="CHEBI:37565"/>
        <dbReference type="ChEBI" id="CHEBI:43474"/>
        <dbReference type="ChEBI" id="CHEBI:58189"/>
        <dbReference type="EC" id="3.6.5.4"/>
    </reaction>
</comment>
<evidence type="ECO:0000256" key="6">
    <source>
        <dbReference type="ARBA" id="ARBA00023136"/>
    </source>
</evidence>
<evidence type="ECO:0000256" key="4">
    <source>
        <dbReference type="ARBA" id="ARBA00022801"/>
    </source>
</evidence>
<dbReference type="InterPro" id="IPR000897">
    <property type="entry name" value="SRP54_GTPase_dom"/>
</dbReference>
<accession>A0A7T0C4Q9</accession>
<evidence type="ECO:0000256" key="5">
    <source>
        <dbReference type="ARBA" id="ARBA00023134"/>
    </source>
</evidence>
<organism evidence="12 13">
    <name type="scientific">Candidatus Nitrohelix vancouverensis</name>
    <dbReference type="NCBI Taxonomy" id="2705534"/>
    <lineage>
        <taxon>Bacteria</taxon>
        <taxon>Pseudomonadati</taxon>
        <taxon>Nitrospinota/Tectimicrobiota group</taxon>
        <taxon>Nitrospinota</taxon>
        <taxon>Nitrospinia</taxon>
        <taxon>Nitrospinales</taxon>
        <taxon>Nitrospinaceae</taxon>
        <taxon>Candidatus Nitrohelix</taxon>
    </lineage>
</organism>
<keyword evidence="6 10" id="KW-0472">Membrane</keyword>
<dbReference type="SUPFAM" id="SSF52540">
    <property type="entry name" value="P-loop containing nucleoside triphosphate hydrolases"/>
    <property type="match status" value="1"/>
</dbReference>
<gene>
    <name evidence="10 12" type="primary">ftsY</name>
    <name evidence="12" type="ORF">G3M78_14160</name>
</gene>
<dbReference type="PROSITE" id="PS00300">
    <property type="entry name" value="SRP54"/>
    <property type="match status" value="1"/>
</dbReference>
<dbReference type="CDD" id="cd17874">
    <property type="entry name" value="FtsY"/>
    <property type="match status" value="1"/>
</dbReference>